<dbReference type="HOGENOM" id="CLU_183543_0_0_10"/>
<keyword evidence="3" id="KW-1185">Reference proteome</keyword>
<dbReference type="RefSeq" id="WP_016277872.1">
    <property type="nucleotide sequence ID" value="NZ_JABVZU010000003.1"/>
</dbReference>
<gene>
    <name evidence="2" type="ORF">C802_03595</name>
</gene>
<accession>R9HZQ2</accession>
<dbReference type="PATRIC" id="fig|1235788.3.peg.3682"/>
<evidence type="ECO:0000313" key="3">
    <source>
        <dbReference type="Proteomes" id="UP000014200"/>
    </source>
</evidence>
<keyword evidence="1" id="KW-0472">Membrane</keyword>
<proteinExistence type="predicted"/>
<dbReference type="STRING" id="1235788.C802_03595"/>
<protein>
    <submittedName>
        <fullName evidence="2">Uncharacterized protein</fullName>
    </submittedName>
</protein>
<organism evidence="2 3">
    <name type="scientific">Phocaeicola sartorii</name>
    <dbReference type="NCBI Taxonomy" id="671267"/>
    <lineage>
        <taxon>Bacteria</taxon>
        <taxon>Pseudomonadati</taxon>
        <taxon>Bacteroidota</taxon>
        <taxon>Bacteroidia</taxon>
        <taxon>Bacteroidales</taxon>
        <taxon>Bacteroidaceae</taxon>
        <taxon>Phocaeicola</taxon>
    </lineage>
</organism>
<keyword evidence="1" id="KW-0812">Transmembrane</keyword>
<keyword evidence="1" id="KW-1133">Transmembrane helix</keyword>
<dbReference type="Proteomes" id="UP000014200">
    <property type="component" value="Unassembled WGS sequence"/>
</dbReference>
<dbReference type="GeneID" id="82154213"/>
<name>R9HZQ2_9BACT</name>
<dbReference type="EMBL" id="ASSP01000022">
    <property type="protein sequence ID" value="EOS09482.1"/>
    <property type="molecule type" value="Genomic_DNA"/>
</dbReference>
<dbReference type="OrthoDB" id="1033751at2"/>
<feature type="transmembrane region" description="Helical" evidence="1">
    <location>
        <begin position="73"/>
        <end position="93"/>
    </location>
</feature>
<reference evidence="2 3" key="1">
    <citation type="submission" date="2013-04" db="EMBL/GenBank/DDBJ databases">
        <title>The Genome Sequence of Bacteroides massiliensis dnLKV3.</title>
        <authorList>
            <consortium name="The Broad Institute Genomics Platform"/>
            <consortium name="The Broad Institute Genome Sequencing Center for Infectious Disease"/>
            <person name="Earl A."/>
            <person name="Xavier R."/>
            <person name="Kuhn K."/>
            <person name="Stappenbeck T."/>
            <person name="Walker B."/>
            <person name="Young S."/>
            <person name="Zeng Q."/>
            <person name="Gargeya S."/>
            <person name="Fitzgerald M."/>
            <person name="Haas B."/>
            <person name="Abouelleil A."/>
            <person name="Allen A.W."/>
            <person name="Alvarado L."/>
            <person name="Arachchi H.M."/>
            <person name="Berlin A.M."/>
            <person name="Chapman S.B."/>
            <person name="Gainer-Dewar J."/>
            <person name="Goldberg J."/>
            <person name="Griggs A."/>
            <person name="Gujja S."/>
            <person name="Hansen M."/>
            <person name="Howarth C."/>
            <person name="Imamovic A."/>
            <person name="Ireland A."/>
            <person name="Larimer J."/>
            <person name="McCowan C."/>
            <person name="Murphy C."/>
            <person name="Pearson M."/>
            <person name="Poon T.W."/>
            <person name="Priest M."/>
            <person name="Roberts A."/>
            <person name="Saif S."/>
            <person name="Shea T."/>
            <person name="Sisk P."/>
            <person name="Sykes S."/>
            <person name="Wortman J."/>
            <person name="Nusbaum C."/>
            <person name="Birren B."/>
        </authorList>
    </citation>
    <scope>NUCLEOTIDE SEQUENCE [LARGE SCALE GENOMIC DNA]</scope>
    <source>
        <strain evidence="3">dnLKV3</strain>
    </source>
</reference>
<evidence type="ECO:0000256" key="1">
    <source>
        <dbReference type="SAM" id="Phobius"/>
    </source>
</evidence>
<dbReference type="AlphaFoldDB" id="R9HZQ2"/>
<comment type="caution">
    <text evidence="2">The sequence shown here is derived from an EMBL/GenBank/DDBJ whole genome shotgun (WGS) entry which is preliminary data.</text>
</comment>
<sequence length="97" mass="11162">MGTLGCVSDMLQRDKENRALRKIGRERMKETRRRLLEVSASSPSSHLSLEQLEDIRKNTLEKEELERKKLNRAFLVIGCIVLAGLLFLCLFITCQLT</sequence>
<evidence type="ECO:0000313" key="2">
    <source>
        <dbReference type="EMBL" id="EOS09482.1"/>
    </source>
</evidence>